<dbReference type="InterPro" id="IPR050445">
    <property type="entry name" value="Bact_polysacc_biosynth/exp"/>
</dbReference>
<dbReference type="InterPro" id="IPR027417">
    <property type="entry name" value="P-loop_NTPase"/>
</dbReference>
<proteinExistence type="predicted"/>
<dbReference type="Gene3D" id="3.40.50.300">
    <property type="entry name" value="P-loop containing nucleotide triphosphate hydrolases"/>
    <property type="match status" value="1"/>
</dbReference>
<gene>
    <name evidence="5" type="ORF">RAJCM14343_6003</name>
</gene>
<keyword evidence="5" id="KW-0418">Kinase</keyword>
<dbReference type="EMBL" id="BLAH01000255">
    <property type="protein sequence ID" value="GES40708.1"/>
    <property type="molecule type" value="Genomic_DNA"/>
</dbReference>
<protein>
    <submittedName>
        <fullName evidence="5">Tyrosine-protein kinase EpsD</fullName>
        <ecNumber evidence="5">2.7.10.2</ecNumber>
    </submittedName>
</protein>
<keyword evidence="5" id="KW-0808">Transferase</keyword>
<dbReference type="RefSeq" id="WP_029546997.1">
    <property type="nucleotide sequence ID" value="NZ_BAAAYP010000004.1"/>
</dbReference>
<reference evidence="5 6" key="1">
    <citation type="journal article" date="2018" name="Biodegradation">
        <title>1,4-Dioxane degradation characteristics of Rhodococcus aetherivorans JCM 14343.</title>
        <authorList>
            <person name="Inoue D."/>
            <person name="Tsunoda T."/>
            <person name="Yamamoto N."/>
            <person name="Ike M."/>
            <person name="Sei K."/>
        </authorList>
    </citation>
    <scope>NUCLEOTIDE SEQUENCE [LARGE SCALE GENOMIC DNA]</scope>
    <source>
        <strain evidence="5 6">JCM 14343</strain>
    </source>
</reference>
<comment type="caution">
    <text evidence="5">The sequence shown here is derived from an EMBL/GenBank/DDBJ whole genome shotgun (WGS) entry which is preliminary data.</text>
</comment>
<keyword evidence="4" id="KW-1133">Transmembrane helix</keyword>
<evidence type="ECO:0000256" key="3">
    <source>
        <dbReference type="SAM" id="MobiDB-lite"/>
    </source>
</evidence>
<keyword evidence="6" id="KW-1185">Reference proteome</keyword>
<dbReference type="InterPro" id="IPR005702">
    <property type="entry name" value="Wzc-like_C"/>
</dbReference>
<keyword evidence="1" id="KW-0547">Nucleotide-binding</keyword>
<dbReference type="PANTHER" id="PTHR32309">
    <property type="entry name" value="TYROSINE-PROTEIN KINASE"/>
    <property type="match status" value="1"/>
</dbReference>
<dbReference type="GO" id="GO:0004715">
    <property type="term" value="F:non-membrane spanning protein tyrosine kinase activity"/>
    <property type="evidence" value="ECO:0007669"/>
    <property type="project" value="UniProtKB-EC"/>
</dbReference>
<feature type="transmembrane region" description="Helical" evidence="4">
    <location>
        <begin position="12"/>
        <end position="34"/>
    </location>
</feature>
<evidence type="ECO:0000313" key="5">
    <source>
        <dbReference type="EMBL" id="GES40708.1"/>
    </source>
</evidence>
<keyword evidence="4" id="KW-0812">Transmembrane</keyword>
<organism evidence="5 6">
    <name type="scientific">Rhodococcus aetherivorans</name>
    <dbReference type="NCBI Taxonomy" id="191292"/>
    <lineage>
        <taxon>Bacteria</taxon>
        <taxon>Bacillati</taxon>
        <taxon>Actinomycetota</taxon>
        <taxon>Actinomycetes</taxon>
        <taxon>Mycobacteriales</taxon>
        <taxon>Nocardiaceae</taxon>
        <taxon>Rhodococcus</taxon>
    </lineage>
</organism>
<sequence length="445" mass="46710">MTLPEFLDAIRLRWKIFLTAFLGCVGLGVILGLVQPTGYVSTVRLLVSAQGTTTATSYENLQVESGRADTYVALLTSEVVAQRVVDDLGLAKSARELSTGVNATIVPQTTVIDVEVTGDSPEQARLLADTLAREFVEYSAALETPTGSDDQRVRTTVVSSASPPIRQMPTPVNFGLLGAFAGLVAGATAVWVRSRTDPLVRIPSDAAAASGLPVLGSVPSGGAGSTANTESYRSLRTRLLTAERREGTGGQVWQVTSPDPRCDTAGVVALLGRTLTAGGSRVLIVDADLRGAHLDETYGLGPGLAEVLTGVARVDHVVQRIDNGLLDALSAGIDTDDSIDLLPTGAMAELVDALRADYAFVVIGTPAVAPVSDAAAVSRYTDGVLVVVTEGTTRRRDLNRAVECLHTVGARLMGVVVRTNRKGPRRGKDGAQKSDETSTSTKHRR</sequence>
<evidence type="ECO:0000256" key="1">
    <source>
        <dbReference type="ARBA" id="ARBA00022741"/>
    </source>
</evidence>
<dbReference type="EC" id="2.7.10.2" evidence="5"/>
<accession>A0ABQ0YW55</accession>
<dbReference type="SUPFAM" id="SSF52540">
    <property type="entry name" value="P-loop containing nucleoside triphosphate hydrolases"/>
    <property type="match status" value="1"/>
</dbReference>
<dbReference type="Proteomes" id="UP000325466">
    <property type="component" value="Unassembled WGS sequence"/>
</dbReference>
<keyword evidence="2" id="KW-0067">ATP-binding</keyword>
<name>A0ABQ0YW55_9NOCA</name>
<evidence type="ECO:0000256" key="4">
    <source>
        <dbReference type="SAM" id="Phobius"/>
    </source>
</evidence>
<feature type="region of interest" description="Disordered" evidence="3">
    <location>
        <begin position="417"/>
        <end position="445"/>
    </location>
</feature>
<evidence type="ECO:0000313" key="6">
    <source>
        <dbReference type="Proteomes" id="UP000325466"/>
    </source>
</evidence>
<evidence type="ECO:0000256" key="2">
    <source>
        <dbReference type="ARBA" id="ARBA00022840"/>
    </source>
</evidence>
<dbReference type="PANTHER" id="PTHR32309:SF31">
    <property type="entry name" value="CAPSULAR EXOPOLYSACCHARIDE FAMILY"/>
    <property type="match status" value="1"/>
</dbReference>
<feature type="compositionally biased region" description="Basic and acidic residues" evidence="3">
    <location>
        <begin position="426"/>
        <end position="436"/>
    </location>
</feature>
<keyword evidence="4" id="KW-0472">Membrane</keyword>
<dbReference type="CDD" id="cd05387">
    <property type="entry name" value="BY-kinase"/>
    <property type="match status" value="1"/>
</dbReference>